<keyword evidence="3" id="KW-1185">Reference proteome</keyword>
<dbReference type="Gene3D" id="3.60.21.10">
    <property type="match status" value="1"/>
</dbReference>
<dbReference type="GO" id="GO:0016787">
    <property type="term" value="F:hydrolase activity"/>
    <property type="evidence" value="ECO:0007669"/>
    <property type="project" value="InterPro"/>
</dbReference>
<protein>
    <submittedName>
        <fullName evidence="2">Metallophosphoesterase</fullName>
    </submittedName>
</protein>
<feature type="domain" description="Calcineurin-like phosphoesterase" evidence="1">
    <location>
        <begin position="143"/>
        <end position="341"/>
    </location>
</feature>
<gene>
    <name evidence="2" type="ORF">MOP44_10360</name>
</gene>
<reference evidence="2" key="1">
    <citation type="submission" date="2021-04" db="EMBL/GenBank/DDBJ databases">
        <title>Phylogenetic analysis of Acidobacteriaceae.</title>
        <authorList>
            <person name="Qiu L."/>
            <person name="Zhang Q."/>
        </authorList>
    </citation>
    <scope>NUCLEOTIDE SEQUENCE</scope>
    <source>
        <strain evidence="2">DSM 25168</strain>
    </source>
</reference>
<dbReference type="RefSeq" id="WP_260795967.1">
    <property type="nucleotide sequence ID" value="NZ_CP093313.1"/>
</dbReference>
<sequence length="438" mass="47672">MPRTISLDPVLSSRIQSAMDQLSKLQPDLAARIAASMNDAQAQAMQVSQTRTLPPGPTETHSLMLARSAMTNDAEGFVSNLEAGIVFGVGPDGSIWGTNKWEQLDPGWIEAFAIFLESLLPIIGGKHRFVDSPPTIQIPNQVKIAMAGDWGTGEWRTVNNPAPSTKVGAAIAKLTPDVTIHLGDVYYSGTADQEKHLLVSLWPQGSLGSFALNSNHEMYSGSKPYFNALSQAPFAQQNGCSYFALENDNWIIVGMDSAYFSEEGELYMNGVLFPQNFPNKQQAFLQDKGQEAMMKGKKVIVLTHHNGLDDPGEKTNLLFQHVTNAFPNNDGPAYWYWGHQHLGVVYQPQGLAGVRCRCCGHGALPCGVAKVLENRRQVIWHEKDLAGDPDIPERVLNGFAMLTLDGPNIEEAFYDENGALAWSSTQAASAPALTSADS</sequence>
<accession>A0A9J7BUI5</accession>
<evidence type="ECO:0000313" key="2">
    <source>
        <dbReference type="EMBL" id="UWZ86327.1"/>
    </source>
</evidence>
<evidence type="ECO:0000259" key="1">
    <source>
        <dbReference type="Pfam" id="PF00149"/>
    </source>
</evidence>
<name>A0A9J7BUI5_9BACT</name>
<dbReference type="AlphaFoldDB" id="A0A9J7BUI5"/>
<evidence type="ECO:0000313" key="3">
    <source>
        <dbReference type="Proteomes" id="UP001059380"/>
    </source>
</evidence>
<dbReference type="InterPro" id="IPR029052">
    <property type="entry name" value="Metallo-depent_PP-like"/>
</dbReference>
<dbReference type="Proteomes" id="UP001059380">
    <property type="component" value="Chromosome"/>
</dbReference>
<dbReference type="SUPFAM" id="SSF56300">
    <property type="entry name" value="Metallo-dependent phosphatases"/>
    <property type="match status" value="1"/>
</dbReference>
<proteinExistence type="predicted"/>
<dbReference type="InterPro" id="IPR004843">
    <property type="entry name" value="Calcineurin-like_PHP"/>
</dbReference>
<organism evidence="2 3">
    <name type="scientific">Occallatibacter riparius</name>
    <dbReference type="NCBI Taxonomy" id="1002689"/>
    <lineage>
        <taxon>Bacteria</taxon>
        <taxon>Pseudomonadati</taxon>
        <taxon>Acidobacteriota</taxon>
        <taxon>Terriglobia</taxon>
        <taxon>Terriglobales</taxon>
        <taxon>Acidobacteriaceae</taxon>
        <taxon>Occallatibacter</taxon>
    </lineage>
</organism>
<dbReference type="EMBL" id="CP093313">
    <property type="protein sequence ID" value="UWZ86327.1"/>
    <property type="molecule type" value="Genomic_DNA"/>
</dbReference>
<dbReference type="KEGG" id="orp:MOP44_10360"/>
<dbReference type="Pfam" id="PF00149">
    <property type="entry name" value="Metallophos"/>
    <property type="match status" value="1"/>
</dbReference>